<feature type="transmembrane region" description="Helical" evidence="1">
    <location>
        <begin position="211"/>
        <end position="229"/>
    </location>
</feature>
<feature type="transmembrane region" description="Helical" evidence="1">
    <location>
        <begin position="131"/>
        <end position="152"/>
    </location>
</feature>
<protein>
    <submittedName>
        <fullName evidence="3">Peptidoglycan/LPS O-acetylase OafA/YrhL</fullName>
    </submittedName>
</protein>
<dbReference type="RefSeq" id="WP_184832562.1">
    <property type="nucleotide sequence ID" value="NZ_JACHMN010000001.1"/>
</dbReference>
<gene>
    <name evidence="3" type="ORF">F4553_000991</name>
</gene>
<name>A0A841BLI8_9ACTN</name>
<comment type="caution">
    <text evidence="3">The sequence shown here is derived from an EMBL/GenBank/DDBJ whole genome shotgun (WGS) entry which is preliminary data.</text>
</comment>
<evidence type="ECO:0000256" key="1">
    <source>
        <dbReference type="SAM" id="Phobius"/>
    </source>
</evidence>
<feature type="transmembrane region" description="Helical" evidence="1">
    <location>
        <begin position="159"/>
        <end position="176"/>
    </location>
</feature>
<keyword evidence="4" id="KW-1185">Reference proteome</keyword>
<feature type="domain" description="Acyltransferase 3" evidence="2">
    <location>
        <begin position="15"/>
        <end position="318"/>
    </location>
</feature>
<feature type="transmembrane region" description="Helical" evidence="1">
    <location>
        <begin position="182"/>
        <end position="199"/>
    </location>
</feature>
<keyword evidence="1" id="KW-0472">Membrane</keyword>
<dbReference type="Pfam" id="PF01757">
    <property type="entry name" value="Acyl_transf_3"/>
    <property type="match status" value="1"/>
</dbReference>
<reference evidence="3 4" key="1">
    <citation type="submission" date="2020-08" db="EMBL/GenBank/DDBJ databases">
        <title>Sequencing the genomes of 1000 actinobacteria strains.</title>
        <authorList>
            <person name="Klenk H.-P."/>
        </authorList>
    </citation>
    <scope>NUCLEOTIDE SEQUENCE [LARGE SCALE GENOMIC DNA]</scope>
    <source>
        <strain evidence="3 4">DSM 45362</strain>
    </source>
</reference>
<evidence type="ECO:0000313" key="3">
    <source>
        <dbReference type="EMBL" id="MBB5867612.1"/>
    </source>
</evidence>
<feature type="transmembrane region" description="Helical" evidence="1">
    <location>
        <begin position="76"/>
        <end position="97"/>
    </location>
</feature>
<dbReference type="EMBL" id="JACHMN010000001">
    <property type="protein sequence ID" value="MBB5867612.1"/>
    <property type="molecule type" value="Genomic_DNA"/>
</dbReference>
<keyword evidence="1" id="KW-1133">Transmembrane helix</keyword>
<feature type="transmembrane region" description="Helical" evidence="1">
    <location>
        <begin position="269"/>
        <end position="287"/>
    </location>
</feature>
<organism evidence="3 4">
    <name type="scientific">Allocatelliglobosispora scoriae</name>
    <dbReference type="NCBI Taxonomy" id="643052"/>
    <lineage>
        <taxon>Bacteria</taxon>
        <taxon>Bacillati</taxon>
        <taxon>Actinomycetota</taxon>
        <taxon>Actinomycetes</taxon>
        <taxon>Micromonosporales</taxon>
        <taxon>Micromonosporaceae</taxon>
        <taxon>Allocatelliglobosispora</taxon>
    </lineage>
</organism>
<feature type="transmembrane region" description="Helical" evidence="1">
    <location>
        <begin position="241"/>
        <end position="257"/>
    </location>
</feature>
<evidence type="ECO:0000259" key="2">
    <source>
        <dbReference type="Pfam" id="PF01757"/>
    </source>
</evidence>
<accession>A0A841BLI8</accession>
<proteinExistence type="predicted"/>
<feature type="transmembrane region" description="Helical" evidence="1">
    <location>
        <begin position="293"/>
        <end position="323"/>
    </location>
</feature>
<sequence>MSQDPRTSPQRRSRYLDALRAVAIVRVYLLHSLWLAWLPVVFPSMPIMFALAGYLTAVSLERGGSVKTITSRVRRLLPPLWLLAAVALPLMLLHGWITDPERPLQWTELVNWVLPLANPPSSTWGGPFAMALWYLRAYLWFVLISPVLWWAFRRWPVPALLLPATAAVLISIGTLPPTTGHIGDVCWSVAIYGSAWMLGFARHTGLLERVAIGWLAAGSAVLAVTGLVWADTHGVTLVDPVAEMFWGLAFVLIAMRIRPSFAWLDRVPGAARVVDVLNARAVSIYVWHLPALYFAGFLVAGIGPIFAVGTVFTVLAVAATGWVEDLAARRRPVLIPGAPAPLPAPAAAADAAAAAGDRPMVGARVGSAAPAIAAALSATTVGAR</sequence>
<dbReference type="Proteomes" id="UP000587527">
    <property type="component" value="Unassembled WGS sequence"/>
</dbReference>
<dbReference type="InterPro" id="IPR002656">
    <property type="entry name" value="Acyl_transf_3_dom"/>
</dbReference>
<dbReference type="GO" id="GO:0016747">
    <property type="term" value="F:acyltransferase activity, transferring groups other than amino-acyl groups"/>
    <property type="evidence" value="ECO:0007669"/>
    <property type="project" value="InterPro"/>
</dbReference>
<dbReference type="AlphaFoldDB" id="A0A841BLI8"/>
<keyword evidence="1" id="KW-0812">Transmembrane</keyword>
<evidence type="ECO:0000313" key="4">
    <source>
        <dbReference type="Proteomes" id="UP000587527"/>
    </source>
</evidence>